<feature type="chain" id="PRO_5047378587" description="Calcineurin-like phosphoesterase domain-containing protein" evidence="1">
    <location>
        <begin position="33"/>
        <end position="343"/>
    </location>
</feature>
<keyword evidence="3" id="KW-1185">Reference proteome</keyword>
<accession>A0ABV0GJE9</accession>
<dbReference type="RefSeq" id="WP_347612518.1">
    <property type="nucleotide sequence ID" value="NZ_JBDPZC010000012.1"/>
</dbReference>
<feature type="signal peptide" evidence="1">
    <location>
        <begin position="1"/>
        <end position="32"/>
    </location>
</feature>
<dbReference type="EMBL" id="JBDPZC010000012">
    <property type="protein sequence ID" value="MEO3715207.1"/>
    <property type="molecule type" value="Genomic_DNA"/>
</dbReference>
<gene>
    <name evidence="2" type="ORF">ABDJ40_20765</name>
</gene>
<dbReference type="InterPro" id="IPR029052">
    <property type="entry name" value="Metallo-depent_PP-like"/>
</dbReference>
<name>A0ABV0GJE9_9BURK</name>
<keyword evidence="1" id="KW-0732">Signal</keyword>
<evidence type="ECO:0000313" key="2">
    <source>
        <dbReference type="EMBL" id="MEO3715207.1"/>
    </source>
</evidence>
<sequence length="343" mass="38258">MKPRQRLRHSLCRLALLSACLTGASGLAPVWAEEPAAAPRPFEFVALGDMPYGPADTAYPVYQQLIQLINAQAPAFSLHVGDFKSGSSPCSDEEFARQRAFFNQFDSALVYTPGDNEWTDCHRPAAGGYAPQERLDTLREMFFGAPRSLGRQPLAVQRQADLQPAHARFRENLRFEREGVLFLTLNVPGSNNGFEPRDLAAVQEFLARNEANLAWLQAGFERARSLDARAVVIAMQADPFLGANQWMEFPSHSGFTRLFEQGLLPLVQDWGRPVLLVHGDSHRFVIDRPFKAVKEPGKGQVLRNLLRLQVFGEQEVHAVRVSVDPASPDPFGFKPLFNPLSPR</sequence>
<dbReference type="Gene3D" id="3.60.21.10">
    <property type="match status" value="1"/>
</dbReference>
<comment type="caution">
    <text evidence="2">The sequence shown here is derived from an EMBL/GenBank/DDBJ whole genome shotgun (WGS) entry which is preliminary data.</text>
</comment>
<evidence type="ECO:0000313" key="3">
    <source>
        <dbReference type="Proteomes" id="UP001462640"/>
    </source>
</evidence>
<dbReference type="SUPFAM" id="SSF56300">
    <property type="entry name" value="Metallo-dependent phosphatases"/>
    <property type="match status" value="1"/>
</dbReference>
<organism evidence="2 3">
    <name type="scientific">Roseateles flavus</name>
    <dbReference type="NCBI Taxonomy" id="3149041"/>
    <lineage>
        <taxon>Bacteria</taxon>
        <taxon>Pseudomonadati</taxon>
        <taxon>Pseudomonadota</taxon>
        <taxon>Betaproteobacteria</taxon>
        <taxon>Burkholderiales</taxon>
        <taxon>Sphaerotilaceae</taxon>
        <taxon>Roseateles</taxon>
    </lineage>
</organism>
<proteinExistence type="predicted"/>
<protein>
    <recommendedName>
        <fullName evidence="4">Calcineurin-like phosphoesterase domain-containing protein</fullName>
    </recommendedName>
</protein>
<evidence type="ECO:0008006" key="4">
    <source>
        <dbReference type="Google" id="ProtNLM"/>
    </source>
</evidence>
<dbReference type="Proteomes" id="UP001462640">
    <property type="component" value="Unassembled WGS sequence"/>
</dbReference>
<evidence type="ECO:0000256" key="1">
    <source>
        <dbReference type="SAM" id="SignalP"/>
    </source>
</evidence>
<reference evidence="2 3" key="1">
    <citation type="submission" date="2024-05" db="EMBL/GenBank/DDBJ databases">
        <title>Roseateles sp. 2.12 16S ribosomal RNA gene Genome sequencing and assembly.</title>
        <authorList>
            <person name="Woo H."/>
        </authorList>
    </citation>
    <scope>NUCLEOTIDE SEQUENCE [LARGE SCALE GENOMIC DNA]</scope>
    <source>
        <strain evidence="2 3">2.12</strain>
    </source>
</reference>